<dbReference type="SUPFAM" id="SSF52047">
    <property type="entry name" value="RNI-like"/>
    <property type="match status" value="1"/>
</dbReference>
<dbReference type="HOGENOM" id="CLU_502639_0_0_1"/>
<dbReference type="OrthoDB" id="3258555at2759"/>
<evidence type="ECO:0008006" key="5">
    <source>
        <dbReference type="Google" id="ProtNLM"/>
    </source>
</evidence>
<dbReference type="AlphaFoldDB" id="G4TKX9"/>
<organism evidence="3 4">
    <name type="scientific">Serendipita indica (strain DSM 11827)</name>
    <name type="common">Root endophyte fungus</name>
    <name type="synonym">Piriformospora indica</name>
    <dbReference type="NCBI Taxonomy" id="1109443"/>
    <lineage>
        <taxon>Eukaryota</taxon>
        <taxon>Fungi</taxon>
        <taxon>Dikarya</taxon>
        <taxon>Basidiomycota</taxon>
        <taxon>Agaricomycotina</taxon>
        <taxon>Agaricomycetes</taxon>
        <taxon>Sebacinales</taxon>
        <taxon>Serendipitaceae</taxon>
        <taxon>Serendipita</taxon>
    </lineage>
</organism>
<feature type="compositionally biased region" description="Acidic residues" evidence="2">
    <location>
        <begin position="548"/>
        <end position="560"/>
    </location>
</feature>
<comment type="caution">
    <text evidence="3">The sequence shown here is derived from an EMBL/GenBank/DDBJ whole genome shotgun (WGS) entry which is preliminary data.</text>
</comment>
<sequence length="567" mass="65442">MTGEAPETVCPNCETDKTFFEKQLRRLRLRLEQAHLHISDLEKENAALRETVRVAKWHGYPSTRPRQRPPSLPYELWRQIFCMVTHIDGLAFSVPNGGGSGREWRISSLARRSIPLVCKHWYSIGLELLFERIVLVDSRQITRLIETLLEHRSSRRASWIIGLELVSAIDPSNEPILLELMHSLISLLPYDQLSLFGVEMLHVENIPARENLTRMIRRLFRRQRAIQVLHIPTINRYMRIENIFDKENLLDDDSGPLFPNLHTLSLIDGRWSNPMPRLQPVGSLRSLHQFSSSLRTLFVDWDKMPVTLEEVTFFLVGLNSLTYLHIGQGAFRYFMVDFFEFCLSSLQSLQTLSLSAYCLPWPDMPDPTPKLKASHPSLREVRMRLEYSNSHKNITDFVPLFKKIELGQLPVLERVVLVSNQYPEGCIDAFRILSAKYKRHWRHAISVCRKARVAFVSQKGEEIGLWADRHDIPAARHEGTSQESGEDNEGNIEDAHDSESEEEQSEDEDVVWYEVDEDEPSHLTESVHEGSAISNDSEDAAYEYEYQPDLDYDDPDESDAESFASDV</sequence>
<evidence type="ECO:0000256" key="1">
    <source>
        <dbReference type="SAM" id="Coils"/>
    </source>
</evidence>
<dbReference type="InterPro" id="IPR032675">
    <property type="entry name" value="LRR_dom_sf"/>
</dbReference>
<dbReference type="EMBL" id="CAFZ01000142">
    <property type="protein sequence ID" value="CCA71976.1"/>
    <property type="molecule type" value="Genomic_DNA"/>
</dbReference>
<feature type="compositionally biased region" description="Acidic residues" evidence="2">
    <location>
        <begin position="499"/>
        <end position="519"/>
    </location>
</feature>
<keyword evidence="1" id="KW-0175">Coiled coil</keyword>
<evidence type="ECO:0000313" key="4">
    <source>
        <dbReference type="Proteomes" id="UP000007148"/>
    </source>
</evidence>
<accession>G4TKX9</accession>
<feature type="coiled-coil region" evidence="1">
    <location>
        <begin position="24"/>
        <end position="51"/>
    </location>
</feature>
<dbReference type="Proteomes" id="UP000007148">
    <property type="component" value="Unassembled WGS sequence"/>
</dbReference>
<dbReference type="InParanoid" id="G4TKX9"/>
<reference evidence="3 4" key="1">
    <citation type="journal article" date="2011" name="PLoS Pathog.">
        <title>Endophytic Life Strategies Decoded by Genome and Transcriptome Analyses of the Mutualistic Root Symbiont Piriformospora indica.</title>
        <authorList>
            <person name="Zuccaro A."/>
            <person name="Lahrmann U."/>
            <person name="Guldener U."/>
            <person name="Langen G."/>
            <person name="Pfiffi S."/>
            <person name="Biedenkopf D."/>
            <person name="Wong P."/>
            <person name="Samans B."/>
            <person name="Grimm C."/>
            <person name="Basiewicz M."/>
            <person name="Murat C."/>
            <person name="Martin F."/>
            <person name="Kogel K.H."/>
        </authorList>
    </citation>
    <scope>NUCLEOTIDE SEQUENCE [LARGE SCALE GENOMIC DNA]</scope>
    <source>
        <strain evidence="3 4">DSM 11827</strain>
    </source>
</reference>
<feature type="compositionally biased region" description="Basic and acidic residues" evidence="2">
    <location>
        <begin position="470"/>
        <end position="480"/>
    </location>
</feature>
<name>G4TKX9_SERID</name>
<proteinExistence type="predicted"/>
<gene>
    <name evidence="3" type="ORF">PIIN_05911</name>
</gene>
<evidence type="ECO:0000256" key="2">
    <source>
        <dbReference type="SAM" id="MobiDB-lite"/>
    </source>
</evidence>
<keyword evidence="4" id="KW-1185">Reference proteome</keyword>
<feature type="region of interest" description="Disordered" evidence="2">
    <location>
        <begin position="548"/>
        <end position="567"/>
    </location>
</feature>
<dbReference type="Gene3D" id="3.80.10.10">
    <property type="entry name" value="Ribonuclease Inhibitor"/>
    <property type="match status" value="1"/>
</dbReference>
<protein>
    <recommendedName>
        <fullName evidence="5">F-box domain-containing protein</fullName>
    </recommendedName>
</protein>
<evidence type="ECO:0000313" key="3">
    <source>
        <dbReference type="EMBL" id="CCA71976.1"/>
    </source>
</evidence>
<feature type="region of interest" description="Disordered" evidence="2">
    <location>
        <begin position="470"/>
        <end position="540"/>
    </location>
</feature>